<accession>A0A4Y2LDX3</accession>
<evidence type="ECO:0000313" key="1">
    <source>
        <dbReference type="EMBL" id="GBN12935.1"/>
    </source>
</evidence>
<proteinExistence type="predicted"/>
<keyword evidence="2" id="KW-1185">Reference proteome</keyword>
<gene>
    <name evidence="1" type="ORF">AVEN_200303_1</name>
</gene>
<evidence type="ECO:0000313" key="2">
    <source>
        <dbReference type="Proteomes" id="UP000499080"/>
    </source>
</evidence>
<sequence length="98" mass="11026">MTCDVTNSWIFLSWDWLATSYIWISSGNIPDIQPGKPIPRQENPAIGDVTNQRRGFLSILGGIAKTDRVMKLLNFAILDHFNGRIEEGPPMALLRGDR</sequence>
<organism evidence="1 2">
    <name type="scientific">Araneus ventricosus</name>
    <name type="common">Orbweaver spider</name>
    <name type="synonym">Epeira ventricosa</name>
    <dbReference type="NCBI Taxonomy" id="182803"/>
    <lineage>
        <taxon>Eukaryota</taxon>
        <taxon>Metazoa</taxon>
        <taxon>Ecdysozoa</taxon>
        <taxon>Arthropoda</taxon>
        <taxon>Chelicerata</taxon>
        <taxon>Arachnida</taxon>
        <taxon>Araneae</taxon>
        <taxon>Araneomorphae</taxon>
        <taxon>Entelegynae</taxon>
        <taxon>Araneoidea</taxon>
        <taxon>Araneidae</taxon>
        <taxon>Araneus</taxon>
    </lineage>
</organism>
<comment type="caution">
    <text evidence="1">The sequence shown here is derived from an EMBL/GenBank/DDBJ whole genome shotgun (WGS) entry which is preliminary data.</text>
</comment>
<reference evidence="1 2" key="1">
    <citation type="journal article" date="2019" name="Sci. Rep.">
        <title>Orb-weaving spider Araneus ventricosus genome elucidates the spidroin gene catalogue.</title>
        <authorList>
            <person name="Kono N."/>
            <person name="Nakamura H."/>
            <person name="Ohtoshi R."/>
            <person name="Moran D.A.P."/>
            <person name="Shinohara A."/>
            <person name="Yoshida Y."/>
            <person name="Fujiwara M."/>
            <person name="Mori M."/>
            <person name="Tomita M."/>
            <person name="Arakawa K."/>
        </authorList>
    </citation>
    <scope>NUCLEOTIDE SEQUENCE [LARGE SCALE GENOMIC DNA]</scope>
</reference>
<name>A0A4Y2LDX3_ARAVE</name>
<dbReference type="AlphaFoldDB" id="A0A4Y2LDX3"/>
<dbReference type="EMBL" id="BGPR01005736">
    <property type="protein sequence ID" value="GBN12935.1"/>
    <property type="molecule type" value="Genomic_DNA"/>
</dbReference>
<protein>
    <submittedName>
        <fullName evidence="1">Uncharacterized protein</fullName>
    </submittedName>
</protein>
<dbReference type="Proteomes" id="UP000499080">
    <property type="component" value="Unassembled WGS sequence"/>
</dbReference>